<evidence type="ECO:0000313" key="13">
    <source>
        <dbReference type="Proteomes" id="UP000537130"/>
    </source>
</evidence>
<dbReference type="NCBIfam" id="NF002299">
    <property type="entry name" value="PRK01222.1-6"/>
    <property type="match status" value="1"/>
</dbReference>
<evidence type="ECO:0000256" key="9">
    <source>
        <dbReference type="ARBA" id="ARBA00023235"/>
    </source>
</evidence>
<comment type="similarity">
    <text evidence="3 10">Belongs to the TrpF family.</text>
</comment>
<dbReference type="GO" id="GO:0004640">
    <property type="term" value="F:phosphoribosylanthranilate isomerase activity"/>
    <property type="evidence" value="ECO:0007669"/>
    <property type="project" value="UniProtKB-UniRule"/>
</dbReference>
<dbReference type="FunFam" id="3.20.20.70:FF:000075">
    <property type="entry name" value="Tryptophan biosynthesis protein TRP1"/>
    <property type="match status" value="1"/>
</dbReference>
<name>A0A7W4W2H7_9GAMM</name>
<dbReference type="GO" id="GO:0000162">
    <property type="term" value="P:L-tryptophan biosynthetic process"/>
    <property type="evidence" value="ECO:0007669"/>
    <property type="project" value="UniProtKB-UniRule"/>
</dbReference>
<dbReference type="Proteomes" id="UP000537130">
    <property type="component" value="Unassembled WGS sequence"/>
</dbReference>
<dbReference type="SUPFAM" id="SSF51366">
    <property type="entry name" value="Ribulose-phoshate binding barrel"/>
    <property type="match status" value="1"/>
</dbReference>
<comment type="pathway">
    <text evidence="2 10">Amino-acid biosynthesis; L-tryptophan biosynthesis; L-tryptophan from chorismate: step 3/5.</text>
</comment>
<evidence type="ECO:0000256" key="3">
    <source>
        <dbReference type="ARBA" id="ARBA00007571"/>
    </source>
</evidence>
<accession>A0A7W4W2H7</accession>
<dbReference type="HAMAP" id="MF_00135">
    <property type="entry name" value="PRAI"/>
    <property type="match status" value="1"/>
</dbReference>
<dbReference type="InterPro" id="IPR013785">
    <property type="entry name" value="Aldolase_TIM"/>
</dbReference>
<dbReference type="CDD" id="cd00405">
    <property type="entry name" value="PRAI"/>
    <property type="match status" value="1"/>
</dbReference>
<evidence type="ECO:0000256" key="6">
    <source>
        <dbReference type="ARBA" id="ARBA00022605"/>
    </source>
</evidence>
<comment type="caution">
    <text evidence="12">The sequence shown here is derived from an EMBL/GenBank/DDBJ whole genome shotgun (WGS) entry which is preliminary data.</text>
</comment>
<dbReference type="UniPathway" id="UPA00035">
    <property type="reaction ID" value="UER00042"/>
</dbReference>
<dbReference type="InterPro" id="IPR001240">
    <property type="entry name" value="PRAI_dom"/>
</dbReference>
<dbReference type="Gene3D" id="3.20.20.70">
    <property type="entry name" value="Aldolase class I"/>
    <property type="match status" value="1"/>
</dbReference>
<dbReference type="NCBIfam" id="NF002298">
    <property type="entry name" value="PRK01222.1-4"/>
    <property type="match status" value="1"/>
</dbReference>
<evidence type="ECO:0000259" key="11">
    <source>
        <dbReference type="Pfam" id="PF00697"/>
    </source>
</evidence>
<organism evidence="12 13">
    <name type="scientific">Litorivivens lipolytica</name>
    <dbReference type="NCBI Taxonomy" id="1524264"/>
    <lineage>
        <taxon>Bacteria</taxon>
        <taxon>Pseudomonadati</taxon>
        <taxon>Pseudomonadota</taxon>
        <taxon>Gammaproteobacteria</taxon>
        <taxon>Litorivivens</taxon>
    </lineage>
</organism>
<protein>
    <recommendedName>
        <fullName evidence="5 10">N-(5'-phosphoribosyl)anthranilate isomerase</fullName>
        <shortName evidence="10">PRAI</shortName>
        <ecNumber evidence="4 10">5.3.1.24</ecNumber>
    </recommendedName>
</protein>
<reference evidence="12 13" key="1">
    <citation type="submission" date="2020-08" db="EMBL/GenBank/DDBJ databases">
        <title>Genomic Encyclopedia of Type Strains, Phase III (KMG-III): the genomes of soil and plant-associated and newly described type strains.</title>
        <authorList>
            <person name="Whitman W."/>
        </authorList>
    </citation>
    <scope>NUCLEOTIDE SEQUENCE [LARGE SCALE GENOMIC DNA]</scope>
    <source>
        <strain evidence="12 13">CECT 8654</strain>
    </source>
</reference>
<dbReference type="InterPro" id="IPR044643">
    <property type="entry name" value="TrpF_fam"/>
</dbReference>
<dbReference type="InterPro" id="IPR011060">
    <property type="entry name" value="RibuloseP-bd_barrel"/>
</dbReference>
<evidence type="ECO:0000256" key="7">
    <source>
        <dbReference type="ARBA" id="ARBA00022822"/>
    </source>
</evidence>
<keyword evidence="8 10" id="KW-0057">Aromatic amino acid biosynthesis</keyword>
<dbReference type="EC" id="5.3.1.24" evidence="4 10"/>
<evidence type="ECO:0000256" key="5">
    <source>
        <dbReference type="ARBA" id="ARBA00022272"/>
    </source>
</evidence>
<dbReference type="PANTHER" id="PTHR42894">
    <property type="entry name" value="N-(5'-PHOSPHORIBOSYL)ANTHRANILATE ISOMERASE"/>
    <property type="match status" value="1"/>
</dbReference>
<proteinExistence type="inferred from homology"/>
<keyword evidence="7 10" id="KW-0822">Tryptophan biosynthesis</keyword>
<evidence type="ECO:0000256" key="10">
    <source>
        <dbReference type="HAMAP-Rule" id="MF_00135"/>
    </source>
</evidence>
<dbReference type="RefSeq" id="WP_183408946.1">
    <property type="nucleotide sequence ID" value="NZ_JACHWY010000001.1"/>
</dbReference>
<keyword evidence="6 10" id="KW-0028">Amino-acid biosynthesis</keyword>
<dbReference type="AlphaFoldDB" id="A0A7W4W2H7"/>
<gene>
    <name evidence="10" type="primary">trpF</name>
    <name evidence="12" type="ORF">FHR99_000488</name>
</gene>
<dbReference type="PANTHER" id="PTHR42894:SF1">
    <property type="entry name" value="N-(5'-PHOSPHORIBOSYL)ANTHRANILATE ISOMERASE"/>
    <property type="match status" value="1"/>
</dbReference>
<evidence type="ECO:0000256" key="2">
    <source>
        <dbReference type="ARBA" id="ARBA00004664"/>
    </source>
</evidence>
<keyword evidence="13" id="KW-1185">Reference proteome</keyword>
<comment type="catalytic activity">
    <reaction evidence="1 10">
        <text>N-(5-phospho-beta-D-ribosyl)anthranilate = 1-(2-carboxyphenylamino)-1-deoxy-D-ribulose 5-phosphate</text>
        <dbReference type="Rhea" id="RHEA:21540"/>
        <dbReference type="ChEBI" id="CHEBI:18277"/>
        <dbReference type="ChEBI" id="CHEBI:58613"/>
        <dbReference type="EC" id="5.3.1.24"/>
    </reaction>
</comment>
<evidence type="ECO:0000256" key="4">
    <source>
        <dbReference type="ARBA" id="ARBA00012572"/>
    </source>
</evidence>
<keyword evidence="9 10" id="KW-0413">Isomerase</keyword>
<evidence type="ECO:0000313" key="12">
    <source>
        <dbReference type="EMBL" id="MBB3046252.1"/>
    </source>
</evidence>
<evidence type="ECO:0000256" key="1">
    <source>
        <dbReference type="ARBA" id="ARBA00001164"/>
    </source>
</evidence>
<dbReference type="Pfam" id="PF00697">
    <property type="entry name" value="PRAI"/>
    <property type="match status" value="1"/>
</dbReference>
<dbReference type="EMBL" id="JACHWY010000001">
    <property type="protein sequence ID" value="MBB3046252.1"/>
    <property type="molecule type" value="Genomic_DNA"/>
</dbReference>
<feature type="domain" description="N-(5'phosphoribosyl) anthranilate isomerase (PRAI)" evidence="11">
    <location>
        <begin position="6"/>
        <end position="201"/>
    </location>
</feature>
<evidence type="ECO:0000256" key="8">
    <source>
        <dbReference type="ARBA" id="ARBA00023141"/>
    </source>
</evidence>
<sequence length="206" mass="21709">MARVRVKICGITRVDDAIAAERAGADAIGLVFYPPSSRNVVPEPAAEIAAVLGAFTTTVGLFVNPEPAEVERVLASVRLDRLQFHGDESEDFCRQFGIPYLKALRTRPGADLAALAADYSSACGILLDSYKPGVAGGTGETFDWSLIPESLRSSIILAGGLNPDNVAAAIQQVRPAAVDVSGGVESAPGIKSEDRIRAFIEAVNRE</sequence>